<organism evidence="1 2">
    <name type="scientific">Crocosphaera watsonii WH 0402</name>
    <dbReference type="NCBI Taxonomy" id="1284629"/>
    <lineage>
        <taxon>Bacteria</taxon>
        <taxon>Bacillati</taxon>
        <taxon>Cyanobacteriota</taxon>
        <taxon>Cyanophyceae</taxon>
        <taxon>Oscillatoriophycideae</taxon>
        <taxon>Chroococcales</taxon>
        <taxon>Aphanothecaceae</taxon>
        <taxon>Crocosphaera</taxon>
    </lineage>
</organism>
<reference evidence="1 2" key="1">
    <citation type="submission" date="2013-01" db="EMBL/GenBank/DDBJ databases">
        <authorList>
            <person name="Bench S."/>
        </authorList>
    </citation>
    <scope>NUCLEOTIDE SEQUENCE [LARGE SCALE GENOMIC DNA]</scope>
    <source>
        <strain evidence="1 2">WH 0402</strain>
    </source>
</reference>
<evidence type="ECO:0000313" key="2">
    <source>
        <dbReference type="Proteomes" id="UP000018130"/>
    </source>
</evidence>
<sequence>MKSISGKKLCKIVEKKGWTLKKLPEVITFMKKLMKTKYFLFLFIVIKT</sequence>
<reference evidence="1 2" key="2">
    <citation type="submission" date="2013-09" db="EMBL/GenBank/DDBJ databases">
        <title>Whole genome comparison of six Crocosphaera watsonii strains with differing phenotypes.</title>
        <authorList>
            <person name="Bench S.R."/>
            <person name="Heller P."/>
            <person name="Frank I."/>
            <person name="Arciniega M."/>
            <person name="Shilova I.N."/>
            <person name="Zehr J.P."/>
        </authorList>
    </citation>
    <scope>NUCLEOTIDE SEQUENCE [LARGE SCALE GENOMIC DNA]</scope>
    <source>
        <strain evidence="1 2">WH 0402</strain>
    </source>
</reference>
<proteinExistence type="predicted"/>
<comment type="caution">
    <text evidence="1">The sequence shown here is derived from an EMBL/GenBank/DDBJ whole genome shotgun (WGS) entry which is preliminary data.</text>
</comment>
<evidence type="ECO:0000313" key="1">
    <source>
        <dbReference type="EMBL" id="CCQ66060.1"/>
    </source>
</evidence>
<dbReference type="EMBL" id="CAQN01000325">
    <property type="protein sequence ID" value="CCQ66060.1"/>
    <property type="molecule type" value="Genomic_DNA"/>
</dbReference>
<gene>
    <name evidence="1" type="ORF">CWATWH0402_4817</name>
</gene>
<dbReference type="Proteomes" id="UP000018130">
    <property type="component" value="Unassembled WGS sequence"/>
</dbReference>
<accession>T2JLA8</accession>
<protein>
    <submittedName>
        <fullName evidence="1">Uncharacterized protein</fullName>
    </submittedName>
</protein>
<dbReference type="AlphaFoldDB" id="T2JLA8"/>
<name>T2JLA8_CROWT</name>